<keyword evidence="1" id="KW-0732">Signal</keyword>
<organism evidence="2 3">
    <name type="scientific">Saccharopolyspora shandongensis</name>
    <dbReference type="NCBI Taxonomy" id="418495"/>
    <lineage>
        <taxon>Bacteria</taxon>
        <taxon>Bacillati</taxon>
        <taxon>Actinomycetota</taxon>
        <taxon>Actinomycetes</taxon>
        <taxon>Pseudonocardiales</taxon>
        <taxon>Pseudonocardiaceae</taxon>
        <taxon>Saccharopolyspora</taxon>
    </lineage>
</organism>
<keyword evidence="3" id="KW-1185">Reference proteome</keyword>
<evidence type="ECO:0000256" key="1">
    <source>
        <dbReference type="SAM" id="SignalP"/>
    </source>
</evidence>
<dbReference type="AlphaFoldDB" id="A0A1H3LPX3"/>
<dbReference type="Proteomes" id="UP000199529">
    <property type="component" value="Unassembled WGS sequence"/>
</dbReference>
<feature type="chain" id="PRO_5011501878" description="Secreted protein" evidence="1">
    <location>
        <begin position="27"/>
        <end position="113"/>
    </location>
</feature>
<gene>
    <name evidence="2" type="ORF">SAMN05216215_10322</name>
</gene>
<protein>
    <recommendedName>
        <fullName evidence="4">Secreted protein</fullName>
    </recommendedName>
</protein>
<dbReference type="STRING" id="418495.SAMN05216215_10322"/>
<sequence>MRLRATFAAALGAAGLLLSLPGSALAADGEFSYWVEGTNAYHQRALLDPAGRFCHRLDLPNPAAPAYGVRNNTDATAIVFLDENCSSNVYYYVLRPGQQAPRDVAVRSVTFSR</sequence>
<dbReference type="OrthoDB" id="3542365at2"/>
<evidence type="ECO:0000313" key="3">
    <source>
        <dbReference type="Proteomes" id="UP000199529"/>
    </source>
</evidence>
<name>A0A1H3LPX3_9PSEU</name>
<feature type="signal peptide" evidence="1">
    <location>
        <begin position="1"/>
        <end position="26"/>
    </location>
</feature>
<proteinExistence type="predicted"/>
<dbReference type="EMBL" id="FNOK01000032">
    <property type="protein sequence ID" value="SDY66413.1"/>
    <property type="molecule type" value="Genomic_DNA"/>
</dbReference>
<reference evidence="3" key="1">
    <citation type="submission" date="2016-10" db="EMBL/GenBank/DDBJ databases">
        <authorList>
            <person name="Varghese N."/>
            <person name="Submissions S."/>
        </authorList>
    </citation>
    <scope>NUCLEOTIDE SEQUENCE [LARGE SCALE GENOMIC DNA]</scope>
    <source>
        <strain evidence="3">CGMCC 4.3530</strain>
    </source>
</reference>
<accession>A0A1H3LPX3</accession>
<evidence type="ECO:0000313" key="2">
    <source>
        <dbReference type="EMBL" id="SDY66413.1"/>
    </source>
</evidence>
<dbReference type="RefSeq" id="WP_093271171.1">
    <property type="nucleotide sequence ID" value="NZ_FNOK01000032.1"/>
</dbReference>
<evidence type="ECO:0008006" key="4">
    <source>
        <dbReference type="Google" id="ProtNLM"/>
    </source>
</evidence>